<feature type="domain" description="AB hydrolase-1" evidence="6">
    <location>
        <begin position="344"/>
        <end position="593"/>
    </location>
</feature>
<dbReference type="Proteomes" id="UP000180166">
    <property type="component" value="Chromosome"/>
</dbReference>
<evidence type="ECO:0000256" key="3">
    <source>
        <dbReference type="ARBA" id="ARBA00022827"/>
    </source>
</evidence>
<evidence type="ECO:0000259" key="5">
    <source>
        <dbReference type="Pfam" id="PF01494"/>
    </source>
</evidence>
<dbReference type="InterPro" id="IPR050641">
    <property type="entry name" value="RIFMO-like"/>
</dbReference>
<keyword evidence="3" id="KW-0274">FAD</keyword>
<dbReference type="EMBL" id="CP017839">
    <property type="protein sequence ID" value="APA97696.1"/>
    <property type="molecule type" value="Genomic_DNA"/>
</dbReference>
<evidence type="ECO:0000313" key="7">
    <source>
        <dbReference type="EMBL" id="APA97696.1"/>
    </source>
</evidence>
<dbReference type="PRINTS" id="PR00111">
    <property type="entry name" value="ABHYDROLASE"/>
</dbReference>
<reference evidence="7 10" key="3">
    <citation type="submission" date="2016-10" db="EMBL/GenBank/DDBJ databases">
        <title>Genome sequence of Nocardia seriolae strain EM150506, isolated from Anguila japonica.</title>
        <authorList>
            <person name="Han H.-J."/>
        </authorList>
    </citation>
    <scope>NUCLEOTIDE SEQUENCE [LARGE SCALE GENOMIC DNA]</scope>
    <source>
        <strain evidence="7 10">EM150506</strain>
    </source>
</reference>
<feature type="compositionally biased region" description="Low complexity" evidence="4">
    <location>
        <begin position="231"/>
        <end position="245"/>
    </location>
</feature>
<dbReference type="InterPro" id="IPR002938">
    <property type="entry name" value="FAD-bd"/>
</dbReference>
<name>A0ABC9YU93_9NOCA</name>
<evidence type="ECO:0000313" key="10">
    <source>
        <dbReference type="Proteomes" id="UP000180166"/>
    </source>
</evidence>
<feature type="domain" description="FAD-binding" evidence="5">
    <location>
        <begin position="5"/>
        <end position="179"/>
    </location>
</feature>
<accession>A0ABC9YU93</accession>
<evidence type="ECO:0000256" key="4">
    <source>
        <dbReference type="SAM" id="MobiDB-lite"/>
    </source>
</evidence>
<evidence type="ECO:0000256" key="2">
    <source>
        <dbReference type="ARBA" id="ARBA00022630"/>
    </source>
</evidence>
<feature type="region of interest" description="Disordered" evidence="4">
    <location>
        <begin position="210"/>
        <end position="284"/>
    </location>
</feature>
<dbReference type="InterPro" id="IPR036188">
    <property type="entry name" value="FAD/NAD-bd_sf"/>
</dbReference>
<dbReference type="Pfam" id="PF12697">
    <property type="entry name" value="Abhydrolase_6"/>
    <property type="match status" value="1"/>
</dbReference>
<organism evidence="8 9">
    <name type="scientific">Nocardia seriolae</name>
    <dbReference type="NCBI Taxonomy" id="37332"/>
    <lineage>
        <taxon>Bacteria</taxon>
        <taxon>Bacillati</taxon>
        <taxon>Actinomycetota</taxon>
        <taxon>Actinomycetes</taxon>
        <taxon>Mycobacteriales</taxon>
        <taxon>Nocardiaceae</taxon>
        <taxon>Nocardia</taxon>
    </lineage>
</organism>
<dbReference type="Pfam" id="PF01494">
    <property type="entry name" value="FAD_binding_3"/>
    <property type="match status" value="1"/>
</dbReference>
<dbReference type="SUPFAM" id="SSF51905">
    <property type="entry name" value="FAD/NAD(P)-binding domain"/>
    <property type="match status" value="1"/>
</dbReference>
<evidence type="ECO:0000313" key="8">
    <source>
        <dbReference type="EMBL" id="GAP28949.1"/>
    </source>
</evidence>
<feature type="compositionally biased region" description="Pro residues" evidence="4">
    <location>
        <begin position="219"/>
        <end position="230"/>
    </location>
</feature>
<dbReference type="GO" id="GO:0016709">
    <property type="term" value="F:oxidoreductase activity, acting on paired donors, with incorporation or reduction of molecular oxygen, NAD(P)H as one donor, and incorporation of one atom of oxygen"/>
    <property type="evidence" value="ECO:0007669"/>
    <property type="project" value="UniProtKB-ARBA"/>
</dbReference>
<dbReference type="PRINTS" id="PR00420">
    <property type="entry name" value="RNGMNOXGNASE"/>
</dbReference>
<keyword evidence="8" id="KW-0560">Oxidoreductase</keyword>
<keyword evidence="9" id="KW-1185">Reference proteome</keyword>
<dbReference type="PANTHER" id="PTHR43004:SF19">
    <property type="entry name" value="BINDING MONOOXYGENASE, PUTATIVE (JCVI)-RELATED"/>
    <property type="match status" value="1"/>
</dbReference>
<proteinExistence type="predicted"/>
<dbReference type="Gene3D" id="3.40.50.1820">
    <property type="entry name" value="alpha/beta hydrolase"/>
    <property type="match status" value="1"/>
</dbReference>
<dbReference type="AlphaFoldDB" id="A0ABC9YU93"/>
<evidence type="ECO:0000313" key="9">
    <source>
        <dbReference type="Proteomes" id="UP000037179"/>
    </source>
</evidence>
<dbReference type="SUPFAM" id="SSF53474">
    <property type="entry name" value="alpha/beta-Hydrolases"/>
    <property type="match status" value="1"/>
</dbReference>
<dbReference type="Gene3D" id="3.50.50.60">
    <property type="entry name" value="FAD/NAD(P)-binding domain"/>
    <property type="match status" value="1"/>
</dbReference>
<protein>
    <submittedName>
        <fullName evidence="7">3-(3-hydroxy-phenyl)propionate/3-hydroxycinnamic acid hydroxylase</fullName>
    </submittedName>
    <submittedName>
        <fullName evidence="8">Monooxygenase</fullName>
    </submittedName>
</protein>
<dbReference type="InterPro" id="IPR029058">
    <property type="entry name" value="AB_hydrolase_fold"/>
</dbReference>
<dbReference type="InterPro" id="IPR000073">
    <property type="entry name" value="AB_hydrolase_1"/>
</dbReference>
<keyword evidence="8" id="KW-0503">Monooxygenase</keyword>
<dbReference type="Proteomes" id="UP000037179">
    <property type="component" value="Unassembled WGS sequence"/>
</dbReference>
<evidence type="ECO:0000256" key="1">
    <source>
        <dbReference type="ARBA" id="ARBA00001974"/>
    </source>
</evidence>
<gene>
    <name evidence="7" type="ORF">NS506_03646</name>
    <name evidence="8" type="ORF">NSK11_contig00046-0034</name>
</gene>
<dbReference type="PANTHER" id="PTHR43004">
    <property type="entry name" value="TRK SYSTEM POTASSIUM UPTAKE PROTEIN"/>
    <property type="match status" value="1"/>
</dbReference>
<comment type="cofactor">
    <cofactor evidence="1">
        <name>FAD</name>
        <dbReference type="ChEBI" id="CHEBI:57692"/>
    </cofactor>
</comment>
<keyword evidence="2" id="KW-0285">Flavoprotein</keyword>
<feature type="compositionally biased region" description="Basic residues" evidence="4">
    <location>
        <begin position="246"/>
        <end position="256"/>
    </location>
</feature>
<sequence length="613" mass="65474">MRISDTDVIIVGAGPTGLMLAAELRLAWVRPVVLERSPQLRTVPKANGLGGQILQLLDYRGLSGRLAEIGTDAGPIAALPFGDMHVDFTPLADSPLRAMHLPQPKLEQLLDDRANELGAQVWRGHEVTGIEQDDTGVTVDVRGPDGEYRLGASYVVACDGARSRVRAVAGIDFPGITYPEVNRLGQVSVPDSVTVLDDGAIEVACARSPSSGPIAWTSAPPPPPTAPPTPCSSAPTPTSPGPQRSARIRTRRHRRCGTPSPPGSARPCRSRRIRSATDGFGSGQRLTGSAIRLIRPARALGPSPFPAFNSGCHETAWKEREMTEYVTLEHGRIACDVIGDGPLVVLSHGMGTHRRDFRNLAGPLAAAGYRVVNADMRGHGESSLDWPSVTGKAAISRTDVALDLLGVIRHFGGPAVIVGHSLSGGSATIAAAEAPELVSAIVEINPFTLTQSVDLGALWSDRRHRIGMWQLVGTQLFGSPRLWFAYLEGVAYPTEPIDHDDYLTGLRHLLREPGRWAEFMKTGRTTPADAEARLAEVRCPALVIMGAEDPDYPHPEAEGRAIVSALPPGLGQLTVVDRGGHYPHAQFPERTAALIIPFLNRHTTPNVAGSISN</sequence>
<evidence type="ECO:0000259" key="6">
    <source>
        <dbReference type="Pfam" id="PF12697"/>
    </source>
</evidence>
<dbReference type="KEGG" id="nsr:NS506_03646"/>
<reference evidence="8 9" key="2">
    <citation type="journal article" date="2016" name="Genome Announc.">
        <title>Draft Genome Sequence of Erythromycin- and Oxytetracycline-Sensitive Nocardia seriolae Strain U-1 (NBRC 110359).</title>
        <authorList>
            <person name="Imajoh M."/>
            <person name="Sukeda M."/>
            <person name="Shimizu M."/>
            <person name="Yamane J."/>
            <person name="Ohnishi K."/>
            <person name="Oshima S."/>
        </authorList>
    </citation>
    <scope>NUCLEOTIDE SEQUENCE [LARGE SCALE GENOMIC DNA]</scope>
    <source>
        <strain evidence="8 9">U-1</strain>
    </source>
</reference>
<dbReference type="EMBL" id="BBYQ01000046">
    <property type="protein sequence ID" value="GAP28949.1"/>
    <property type="molecule type" value="Genomic_DNA"/>
</dbReference>
<reference evidence="9" key="1">
    <citation type="submission" date="2015-07" db="EMBL/GenBank/DDBJ databases">
        <title>Nocardia seriolae U-1 whole genome shotgun sequence.</title>
        <authorList>
            <person name="Imajoh M."/>
            <person name="Fukumoto Y."/>
            <person name="Sukeda M."/>
            <person name="Yamane J."/>
            <person name="Yamasaki K."/>
            <person name="Shimizu M."/>
            <person name="Ohnishi K."/>
            <person name="Oshima S."/>
        </authorList>
    </citation>
    <scope>NUCLEOTIDE SEQUENCE [LARGE SCALE GENOMIC DNA]</scope>
    <source>
        <strain evidence="9">U-1</strain>
    </source>
</reference>